<proteinExistence type="predicted"/>
<dbReference type="EMBL" id="GBRH01233678">
    <property type="protein sequence ID" value="JAD64217.1"/>
    <property type="molecule type" value="Transcribed_RNA"/>
</dbReference>
<accession>A0A0A9BY73</accession>
<feature type="region of interest" description="Disordered" evidence="1">
    <location>
        <begin position="1"/>
        <end position="25"/>
    </location>
</feature>
<dbReference type="AlphaFoldDB" id="A0A0A9BY73"/>
<evidence type="ECO:0000256" key="1">
    <source>
        <dbReference type="SAM" id="MobiDB-lite"/>
    </source>
</evidence>
<protein>
    <submittedName>
        <fullName evidence="2">Uncharacterized protein</fullName>
    </submittedName>
</protein>
<name>A0A0A9BY73_ARUDO</name>
<reference evidence="2" key="2">
    <citation type="journal article" date="2015" name="Data Brief">
        <title>Shoot transcriptome of the giant reed, Arundo donax.</title>
        <authorList>
            <person name="Barrero R.A."/>
            <person name="Guerrero F.D."/>
            <person name="Moolhuijzen P."/>
            <person name="Goolsby J.A."/>
            <person name="Tidwell J."/>
            <person name="Bellgard S.E."/>
            <person name="Bellgard M.I."/>
        </authorList>
    </citation>
    <scope>NUCLEOTIDE SEQUENCE</scope>
    <source>
        <tissue evidence="2">Shoot tissue taken approximately 20 cm above the soil surface</tissue>
    </source>
</reference>
<sequence>MAPHRRANRMASNSASSTVVGDEAG</sequence>
<organism evidence="2">
    <name type="scientific">Arundo donax</name>
    <name type="common">Giant reed</name>
    <name type="synonym">Donax arundinaceus</name>
    <dbReference type="NCBI Taxonomy" id="35708"/>
    <lineage>
        <taxon>Eukaryota</taxon>
        <taxon>Viridiplantae</taxon>
        <taxon>Streptophyta</taxon>
        <taxon>Embryophyta</taxon>
        <taxon>Tracheophyta</taxon>
        <taxon>Spermatophyta</taxon>
        <taxon>Magnoliopsida</taxon>
        <taxon>Liliopsida</taxon>
        <taxon>Poales</taxon>
        <taxon>Poaceae</taxon>
        <taxon>PACMAD clade</taxon>
        <taxon>Arundinoideae</taxon>
        <taxon>Arundineae</taxon>
        <taxon>Arundo</taxon>
    </lineage>
</organism>
<evidence type="ECO:0000313" key="2">
    <source>
        <dbReference type="EMBL" id="JAD64217.1"/>
    </source>
</evidence>
<reference evidence="2" key="1">
    <citation type="submission" date="2014-09" db="EMBL/GenBank/DDBJ databases">
        <authorList>
            <person name="Magalhaes I.L.F."/>
            <person name="Oliveira U."/>
            <person name="Santos F.R."/>
            <person name="Vidigal T.H.D.A."/>
            <person name="Brescovit A.D."/>
            <person name="Santos A.J."/>
        </authorList>
    </citation>
    <scope>NUCLEOTIDE SEQUENCE</scope>
    <source>
        <tissue evidence="2">Shoot tissue taken approximately 20 cm above the soil surface</tissue>
    </source>
</reference>